<dbReference type="EMBL" id="JAPWTJ010000190">
    <property type="protein sequence ID" value="KAJ8981323.1"/>
    <property type="molecule type" value="Genomic_DNA"/>
</dbReference>
<sequence>MCRRAVHLAEVGNVLITSYLSTTRCQCGSVSALVLKKNWRDLWCTMAASGYEECPPYDTTWHIIPPDYVHLEDEYRYSPDKT</sequence>
<protein>
    <submittedName>
        <fullName evidence="1">Uncharacterized protein</fullName>
    </submittedName>
</protein>
<keyword evidence="2" id="KW-1185">Reference proteome</keyword>
<proteinExistence type="predicted"/>
<accession>A0ABQ9JVF6</accession>
<gene>
    <name evidence="1" type="ORF">NQ317_015456</name>
</gene>
<reference evidence="1" key="1">
    <citation type="journal article" date="2023" name="Insect Mol. Biol.">
        <title>Genome sequencing provides insights into the evolution of gene families encoding plant cell wall-degrading enzymes in longhorned beetles.</title>
        <authorList>
            <person name="Shin N.R."/>
            <person name="Okamura Y."/>
            <person name="Kirsch R."/>
            <person name="Pauchet Y."/>
        </authorList>
    </citation>
    <scope>NUCLEOTIDE SEQUENCE</scope>
    <source>
        <strain evidence="1">MMC_N1</strain>
    </source>
</reference>
<name>A0ABQ9JVF6_9CUCU</name>
<organism evidence="1 2">
    <name type="scientific">Molorchus minor</name>
    <dbReference type="NCBI Taxonomy" id="1323400"/>
    <lineage>
        <taxon>Eukaryota</taxon>
        <taxon>Metazoa</taxon>
        <taxon>Ecdysozoa</taxon>
        <taxon>Arthropoda</taxon>
        <taxon>Hexapoda</taxon>
        <taxon>Insecta</taxon>
        <taxon>Pterygota</taxon>
        <taxon>Neoptera</taxon>
        <taxon>Endopterygota</taxon>
        <taxon>Coleoptera</taxon>
        <taxon>Polyphaga</taxon>
        <taxon>Cucujiformia</taxon>
        <taxon>Chrysomeloidea</taxon>
        <taxon>Cerambycidae</taxon>
        <taxon>Lamiinae</taxon>
        <taxon>Monochamini</taxon>
        <taxon>Molorchus</taxon>
    </lineage>
</organism>
<evidence type="ECO:0000313" key="2">
    <source>
        <dbReference type="Proteomes" id="UP001162164"/>
    </source>
</evidence>
<dbReference type="Proteomes" id="UP001162164">
    <property type="component" value="Unassembled WGS sequence"/>
</dbReference>
<comment type="caution">
    <text evidence="1">The sequence shown here is derived from an EMBL/GenBank/DDBJ whole genome shotgun (WGS) entry which is preliminary data.</text>
</comment>
<evidence type="ECO:0000313" key="1">
    <source>
        <dbReference type="EMBL" id="KAJ8981323.1"/>
    </source>
</evidence>